<evidence type="ECO:0000259" key="1">
    <source>
        <dbReference type="PROSITE" id="PS50097"/>
    </source>
</evidence>
<dbReference type="AlphaFoldDB" id="A0A0K0F2X1"/>
<dbReference type="SUPFAM" id="SSF54695">
    <property type="entry name" value="POZ domain"/>
    <property type="match status" value="1"/>
</dbReference>
<protein>
    <submittedName>
        <fullName evidence="3">Speckle-type POZ protein (inferred by orthology to a human protein)</fullName>
    </submittedName>
</protein>
<dbReference type="Gene3D" id="2.60.210.10">
    <property type="entry name" value="Apoptosis, Tumor Necrosis Factor Receptor Associated Protein 2, Chain A"/>
    <property type="match status" value="1"/>
</dbReference>
<dbReference type="InterPro" id="IPR008974">
    <property type="entry name" value="TRAF-like"/>
</dbReference>
<proteinExistence type="predicted"/>
<dbReference type="Gene3D" id="3.30.710.10">
    <property type="entry name" value="Potassium Channel Kv1.1, Chain A"/>
    <property type="match status" value="1"/>
</dbReference>
<reference evidence="3" key="2">
    <citation type="submission" date="2015-08" db="UniProtKB">
        <authorList>
            <consortium name="WormBaseParasite"/>
        </authorList>
    </citation>
    <scope>IDENTIFICATION</scope>
</reference>
<evidence type="ECO:0000313" key="3">
    <source>
        <dbReference type="WBParaSite" id="SVE_0315100.1"/>
    </source>
</evidence>
<accession>A0A0K0F2X1</accession>
<dbReference type="STRING" id="75913.A0A0K0F2X1"/>
<dbReference type="WBParaSite" id="SVE_0315100.1">
    <property type="protein sequence ID" value="SVE_0315100.1"/>
    <property type="gene ID" value="SVE_0315100"/>
</dbReference>
<keyword evidence="2" id="KW-1185">Reference proteome</keyword>
<name>A0A0K0F2X1_STRVS</name>
<dbReference type="PROSITE" id="PS50097">
    <property type="entry name" value="BTB"/>
    <property type="match status" value="1"/>
</dbReference>
<sequence length="235" mass="26970">MDLENLGDSNFDCNTKNNVKRASFTCSIENFSRNKNVFTPCGKYFIEYDSNNDDYDCVYGYDAESKGYVTLFLEFNEFSCLKILTLCNFSVSRIDGKNENKSIVGVENFDAKKSSYCLKKFIDRNNLFKNASTLLPNDRLTVCIEMFYLCGDVNTSDVSEATNIGEPLNVFLKDISRLLDSSEFYDCVIKVRDSEINVHKCIIATRSEIFRSTLKKNSLNLNQISLKLKIFVWKL</sequence>
<dbReference type="Pfam" id="PF00651">
    <property type="entry name" value="BTB"/>
    <property type="match status" value="1"/>
</dbReference>
<reference evidence="2" key="1">
    <citation type="submission" date="2014-07" db="EMBL/GenBank/DDBJ databases">
        <authorList>
            <person name="Martin A.A"/>
            <person name="De Silva N."/>
        </authorList>
    </citation>
    <scope>NUCLEOTIDE SEQUENCE</scope>
</reference>
<dbReference type="InterPro" id="IPR000210">
    <property type="entry name" value="BTB/POZ_dom"/>
</dbReference>
<organism evidence="2 3">
    <name type="scientific">Strongyloides venezuelensis</name>
    <name type="common">Threadworm</name>
    <dbReference type="NCBI Taxonomy" id="75913"/>
    <lineage>
        <taxon>Eukaryota</taxon>
        <taxon>Metazoa</taxon>
        <taxon>Ecdysozoa</taxon>
        <taxon>Nematoda</taxon>
        <taxon>Chromadorea</taxon>
        <taxon>Rhabditida</taxon>
        <taxon>Tylenchina</taxon>
        <taxon>Panagrolaimomorpha</taxon>
        <taxon>Strongyloidoidea</taxon>
        <taxon>Strongyloididae</taxon>
        <taxon>Strongyloides</taxon>
    </lineage>
</organism>
<evidence type="ECO:0000313" key="2">
    <source>
        <dbReference type="Proteomes" id="UP000035680"/>
    </source>
</evidence>
<dbReference type="Proteomes" id="UP000035680">
    <property type="component" value="Unassembled WGS sequence"/>
</dbReference>
<dbReference type="SUPFAM" id="SSF49599">
    <property type="entry name" value="TRAF domain-like"/>
    <property type="match status" value="1"/>
</dbReference>
<feature type="domain" description="BTB" evidence="1">
    <location>
        <begin position="185"/>
        <end position="235"/>
    </location>
</feature>
<dbReference type="InterPro" id="IPR011333">
    <property type="entry name" value="SKP1/BTB/POZ_sf"/>
</dbReference>